<feature type="signal peptide" evidence="1">
    <location>
        <begin position="1"/>
        <end position="22"/>
    </location>
</feature>
<evidence type="ECO:0000256" key="1">
    <source>
        <dbReference type="SAM" id="SignalP"/>
    </source>
</evidence>
<organism evidence="2 3">
    <name type="scientific">Ferirhizobium litorale</name>
    <dbReference type="NCBI Taxonomy" id="2927786"/>
    <lineage>
        <taxon>Bacteria</taxon>
        <taxon>Pseudomonadati</taxon>
        <taxon>Pseudomonadota</taxon>
        <taxon>Alphaproteobacteria</taxon>
        <taxon>Hyphomicrobiales</taxon>
        <taxon>Rhizobiaceae</taxon>
        <taxon>Ferirhizobium</taxon>
    </lineage>
</organism>
<dbReference type="RefSeq" id="WP_311789024.1">
    <property type="nucleotide sequence ID" value="NZ_JALDYY010000022.1"/>
</dbReference>
<proteinExistence type="predicted"/>
<accession>A0AAE3U3B4</accession>
<feature type="chain" id="PRO_5041978741" description="C-type lysozyme inhibitor domain-containing protein" evidence="1">
    <location>
        <begin position="23"/>
        <end position="106"/>
    </location>
</feature>
<name>A0AAE3U3B4_9HYPH</name>
<dbReference type="AlphaFoldDB" id="A0AAE3U3B4"/>
<evidence type="ECO:0008006" key="4">
    <source>
        <dbReference type="Google" id="ProtNLM"/>
    </source>
</evidence>
<protein>
    <recommendedName>
        <fullName evidence="4">C-type lysozyme inhibitor domain-containing protein</fullName>
    </recommendedName>
</protein>
<dbReference type="EMBL" id="JALDYZ010000003">
    <property type="protein sequence ID" value="MDI7922183.1"/>
    <property type="molecule type" value="Genomic_DNA"/>
</dbReference>
<keyword evidence="3" id="KW-1185">Reference proteome</keyword>
<keyword evidence="1" id="KW-0732">Signal</keyword>
<gene>
    <name evidence="2" type="ORF">MRS75_08805</name>
</gene>
<evidence type="ECO:0000313" key="3">
    <source>
        <dbReference type="Proteomes" id="UP001161580"/>
    </source>
</evidence>
<sequence>MSGHLSDLAISALMLASLEVAASDVSIGAGNPYPLSDYTCQDGTRLAVRLLGDRASVSVNGATAVDLSPTGPDGTTYSDGQHTLTIIQGHLSWGVGRAVPSACTGG</sequence>
<evidence type="ECO:0000313" key="2">
    <source>
        <dbReference type="EMBL" id="MDI7922183.1"/>
    </source>
</evidence>
<comment type="caution">
    <text evidence="2">The sequence shown here is derived from an EMBL/GenBank/DDBJ whole genome shotgun (WGS) entry which is preliminary data.</text>
</comment>
<dbReference type="Proteomes" id="UP001161580">
    <property type="component" value="Unassembled WGS sequence"/>
</dbReference>
<reference evidence="2" key="1">
    <citation type="submission" date="2022-03" db="EMBL/GenBank/DDBJ databases">
        <title>Fererhizobium litorale gen. nov., sp. nov., isolated from sandy sediments of the Sea of Japan seashore.</title>
        <authorList>
            <person name="Romanenko L."/>
            <person name="Kurilenko V."/>
            <person name="Otstavnykh N."/>
            <person name="Svetashev V."/>
            <person name="Tekutyeva L."/>
            <person name="Isaeva M."/>
            <person name="Mikhailov V."/>
        </authorList>
    </citation>
    <scope>NUCLEOTIDE SEQUENCE</scope>
    <source>
        <strain evidence="2">KMM 9576</strain>
    </source>
</reference>